<feature type="compositionally biased region" description="Basic and acidic residues" evidence="2">
    <location>
        <begin position="16"/>
        <end position="25"/>
    </location>
</feature>
<reference evidence="3" key="1">
    <citation type="submission" date="2021-05" db="UniProtKB">
        <authorList>
            <consortium name="EnsemblPlants"/>
        </authorList>
    </citation>
    <scope>IDENTIFICATION</scope>
    <source>
        <strain evidence="3">subsp. malaccensis</strain>
    </source>
</reference>
<keyword evidence="4" id="KW-1185">Reference proteome</keyword>
<evidence type="ECO:0000313" key="4">
    <source>
        <dbReference type="Proteomes" id="UP000012960"/>
    </source>
</evidence>
<dbReference type="PANTHER" id="PTHR38160:SF1">
    <property type="entry name" value="ZINC FINGER CCCH DOMAIN-CONTAINING PROTEIN 40"/>
    <property type="match status" value="1"/>
</dbReference>
<evidence type="ECO:0000313" key="3">
    <source>
        <dbReference type="EnsemblPlants" id="Ma04_p12140.1"/>
    </source>
</evidence>
<organism evidence="3 4">
    <name type="scientific">Musa acuminata subsp. malaccensis</name>
    <name type="common">Wild banana</name>
    <name type="synonym">Musa malaccensis</name>
    <dbReference type="NCBI Taxonomy" id="214687"/>
    <lineage>
        <taxon>Eukaryota</taxon>
        <taxon>Viridiplantae</taxon>
        <taxon>Streptophyta</taxon>
        <taxon>Embryophyta</taxon>
        <taxon>Tracheophyta</taxon>
        <taxon>Spermatophyta</taxon>
        <taxon>Magnoliopsida</taxon>
        <taxon>Liliopsida</taxon>
        <taxon>Zingiberales</taxon>
        <taxon>Musaceae</taxon>
        <taxon>Musa</taxon>
    </lineage>
</organism>
<feature type="compositionally biased region" description="Basic and acidic residues" evidence="2">
    <location>
        <begin position="101"/>
        <end position="116"/>
    </location>
</feature>
<dbReference type="Gramene" id="Ma04_t12140.1">
    <property type="protein sequence ID" value="Ma04_p12140.1"/>
    <property type="gene ID" value="Ma04_g12140"/>
</dbReference>
<dbReference type="GO" id="GO:0046872">
    <property type="term" value="F:metal ion binding"/>
    <property type="evidence" value="ECO:0007669"/>
    <property type="project" value="InterPro"/>
</dbReference>
<evidence type="ECO:0000256" key="1">
    <source>
        <dbReference type="SAM" id="Coils"/>
    </source>
</evidence>
<dbReference type="InterPro" id="IPR045868">
    <property type="entry name" value="Znf_C3H13/40"/>
</dbReference>
<dbReference type="InParanoid" id="A0A804INU9"/>
<dbReference type="EnsemblPlants" id="Ma04_t12140.1">
    <property type="protein sequence ID" value="Ma04_p12140.1"/>
    <property type="gene ID" value="Ma04_g12140"/>
</dbReference>
<feature type="coiled-coil region" evidence="1">
    <location>
        <begin position="144"/>
        <end position="178"/>
    </location>
</feature>
<feature type="region of interest" description="Disordered" evidence="2">
    <location>
        <begin position="16"/>
        <end position="116"/>
    </location>
</feature>
<protein>
    <submittedName>
        <fullName evidence="3">Uncharacterized protein</fullName>
    </submittedName>
</protein>
<dbReference type="OMA" id="YKEKEEC"/>
<keyword evidence="1" id="KW-0175">Coiled coil</keyword>
<proteinExistence type="predicted"/>
<evidence type="ECO:0000256" key="2">
    <source>
        <dbReference type="SAM" id="MobiDB-lite"/>
    </source>
</evidence>
<accession>A0A804INU9</accession>
<sequence>NLFFLVVGRRNHRSGDLRDKLDRRHSPYRRLSKASPNLTEGIPGRDARAHQTFRYQKPIYHDRGSSFSNSPIQRSERRNRKKQHMNRESDVSESSEVSDGPEDRKREEKASSYDDKDGLEEQIRQILLDIEMLDDHKSQLEIFLDEKADEAYKLFSQIEELESQINKEQENCRRITSKIKKFIKAHGWYIKAQEE</sequence>
<name>A0A804INU9_MUSAM</name>
<dbReference type="PANTHER" id="PTHR38160">
    <property type="entry name" value="ZINC FINGER CCCH DOMAIN-CONTAINING PROTEIN 40"/>
    <property type="match status" value="1"/>
</dbReference>
<dbReference type="Proteomes" id="UP000012960">
    <property type="component" value="Unplaced"/>
</dbReference>
<dbReference type="AlphaFoldDB" id="A0A804INU9"/>